<dbReference type="GO" id="GO:0016020">
    <property type="term" value="C:membrane"/>
    <property type="evidence" value="ECO:0007669"/>
    <property type="project" value="UniProtKB-SubCell"/>
</dbReference>
<dbReference type="Gene3D" id="1.20.1070.10">
    <property type="entry name" value="Rhodopsin 7-helix transmembrane proteins"/>
    <property type="match status" value="1"/>
</dbReference>
<evidence type="ECO:0000313" key="8">
    <source>
        <dbReference type="Proteomes" id="UP000735302"/>
    </source>
</evidence>
<reference evidence="7 8" key="1">
    <citation type="journal article" date="2021" name="Elife">
        <title>Chloroplast acquisition without the gene transfer in kleptoplastic sea slugs, Plakobranchus ocellatus.</title>
        <authorList>
            <person name="Maeda T."/>
            <person name="Takahashi S."/>
            <person name="Yoshida T."/>
            <person name="Shimamura S."/>
            <person name="Takaki Y."/>
            <person name="Nagai Y."/>
            <person name="Toyoda A."/>
            <person name="Suzuki Y."/>
            <person name="Arimoto A."/>
            <person name="Ishii H."/>
            <person name="Satoh N."/>
            <person name="Nishiyama T."/>
            <person name="Hasebe M."/>
            <person name="Maruyama T."/>
            <person name="Minagawa J."/>
            <person name="Obokata J."/>
            <person name="Shigenobu S."/>
        </authorList>
    </citation>
    <scope>NUCLEOTIDE SEQUENCE [LARGE SCALE GENOMIC DNA]</scope>
</reference>
<feature type="transmembrane region" description="Helical" evidence="6">
    <location>
        <begin position="86"/>
        <end position="104"/>
    </location>
</feature>
<evidence type="ECO:0000313" key="7">
    <source>
        <dbReference type="EMBL" id="GFN90200.1"/>
    </source>
</evidence>
<name>A0AAV3YSW9_9GAST</name>
<evidence type="ECO:0000256" key="4">
    <source>
        <dbReference type="ARBA" id="ARBA00023136"/>
    </source>
</evidence>
<sequence>MSICTFLVSQESKWLSRVHVTANTDYSKKIGAFFFFSPFYIGLLWLQVFGIFHLITTFFTIYLTATRCLSVLHPIKFRNFITVRKTLLVSVIFFFLSVASRLPVTTHFGVSLNFDPRINTTRYILWVHPNREIIKDITWTFVDGLVCVGAQITLLVCVFVMVKVFSLANDFRSKASVVSDSDSNLNKSPQQLSTKDARIVKQLVLVSSIFIICNTPKLVTFLSTTIEPQFDLGGRFRYIYQISDKNGGGQDTLLEKTMINGLKDAQSGNQGQEEETGADWKEDGWMTSGEQEVHNVRGKHKNGGNGRNQQRATSCSGWTKPPRNQVTKL</sequence>
<protein>
    <submittedName>
        <fullName evidence="7">Chemosensory receptor c</fullName>
    </submittedName>
</protein>
<evidence type="ECO:0000256" key="6">
    <source>
        <dbReference type="SAM" id="Phobius"/>
    </source>
</evidence>
<dbReference type="SUPFAM" id="SSF81321">
    <property type="entry name" value="Family A G protein-coupled receptor-like"/>
    <property type="match status" value="1"/>
</dbReference>
<keyword evidence="7" id="KW-0675">Receptor</keyword>
<feature type="transmembrane region" description="Helical" evidence="6">
    <location>
        <begin position="137"/>
        <end position="162"/>
    </location>
</feature>
<comment type="caution">
    <text evidence="7">The sequence shown here is derived from an EMBL/GenBank/DDBJ whole genome shotgun (WGS) entry which is preliminary data.</text>
</comment>
<dbReference type="Pfam" id="PF00001">
    <property type="entry name" value="7tm_1"/>
    <property type="match status" value="1"/>
</dbReference>
<proteinExistence type="predicted"/>
<evidence type="ECO:0000256" key="3">
    <source>
        <dbReference type="ARBA" id="ARBA00022989"/>
    </source>
</evidence>
<dbReference type="GO" id="GO:0004930">
    <property type="term" value="F:G protein-coupled receptor activity"/>
    <property type="evidence" value="ECO:0007669"/>
    <property type="project" value="InterPro"/>
</dbReference>
<organism evidence="7 8">
    <name type="scientific">Plakobranchus ocellatus</name>
    <dbReference type="NCBI Taxonomy" id="259542"/>
    <lineage>
        <taxon>Eukaryota</taxon>
        <taxon>Metazoa</taxon>
        <taxon>Spiralia</taxon>
        <taxon>Lophotrochozoa</taxon>
        <taxon>Mollusca</taxon>
        <taxon>Gastropoda</taxon>
        <taxon>Heterobranchia</taxon>
        <taxon>Euthyneura</taxon>
        <taxon>Panpulmonata</taxon>
        <taxon>Sacoglossa</taxon>
        <taxon>Placobranchoidea</taxon>
        <taxon>Plakobranchidae</taxon>
        <taxon>Plakobranchus</taxon>
    </lineage>
</organism>
<dbReference type="AlphaFoldDB" id="A0AAV3YSW9"/>
<keyword evidence="4 6" id="KW-0472">Membrane</keyword>
<dbReference type="EMBL" id="BLXT01002015">
    <property type="protein sequence ID" value="GFN90200.1"/>
    <property type="molecule type" value="Genomic_DNA"/>
</dbReference>
<keyword evidence="3 6" id="KW-1133">Transmembrane helix</keyword>
<evidence type="ECO:0000256" key="5">
    <source>
        <dbReference type="SAM" id="MobiDB-lite"/>
    </source>
</evidence>
<comment type="subcellular location">
    <subcellularLocation>
        <location evidence="1">Membrane</location>
    </subcellularLocation>
</comment>
<dbReference type="InterPro" id="IPR000276">
    <property type="entry name" value="GPCR_Rhodpsn"/>
</dbReference>
<evidence type="ECO:0000256" key="1">
    <source>
        <dbReference type="ARBA" id="ARBA00004370"/>
    </source>
</evidence>
<keyword evidence="2 6" id="KW-0812">Transmembrane</keyword>
<evidence type="ECO:0000256" key="2">
    <source>
        <dbReference type="ARBA" id="ARBA00022692"/>
    </source>
</evidence>
<gene>
    <name evidence="7" type="ORF">PoB_001670600</name>
</gene>
<dbReference type="Proteomes" id="UP000735302">
    <property type="component" value="Unassembled WGS sequence"/>
</dbReference>
<keyword evidence="8" id="KW-1185">Reference proteome</keyword>
<feature type="transmembrane region" description="Helical" evidence="6">
    <location>
        <begin position="39"/>
        <end position="65"/>
    </location>
</feature>
<feature type="compositionally biased region" description="Polar residues" evidence="5">
    <location>
        <begin position="309"/>
        <end position="329"/>
    </location>
</feature>
<feature type="region of interest" description="Disordered" evidence="5">
    <location>
        <begin position="264"/>
        <end position="329"/>
    </location>
</feature>
<accession>A0AAV3YSW9</accession>